<dbReference type="PANTHER" id="PTHR31569:SF4">
    <property type="entry name" value="SWIM-TYPE DOMAIN-CONTAINING PROTEIN"/>
    <property type="match status" value="1"/>
</dbReference>
<dbReference type="Pfam" id="PF21056">
    <property type="entry name" value="ZSWIM1-3_RNaseH-like"/>
    <property type="match status" value="1"/>
</dbReference>
<dbReference type="STRING" id="299467.A0A443RTS0"/>
<protein>
    <recommendedName>
        <fullName evidence="1">ZSWIM1/3 RNaseH-like domain-containing protein</fullName>
    </recommendedName>
</protein>
<organism evidence="2 3">
    <name type="scientific">Leptotrombidium deliense</name>
    <dbReference type="NCBI Taxonomy" id="299467"/>
    <lineage>
        <taxon>Eukaryota</taxon>
        <taxon>Metazoa</taxon>
        <taxon>Ecdysozoa</taxon>
        <taxon>Arthropoda</taxon>
        <taxon>Chelicerata</taxon>
        <taxon>Arachnida</taxon>
        <taxon>Acari</taxon>
        <taxon>Acariformes</taxon>
        <taxon>Trombidiformes</taxon>
        <taxon>Prostigmata</taxon>
        <taxon>Anystina</taxon>
        <taxon>Parasitengona</taxon>
        <taxon>Trombiculoidea</taxon>
        <taxon>Trombiculidae</taxon>
        <taxon>Leptotrombidium</taxon>
    </lineage>
</organism>
<dbReference type="InterPro" id="IPR052579">
    <property type="entry name" value="Zinc_finger_SWIM"/>
</dbReference>
<keyword evidence="3" id="KW-1185">Reference proteome</keyword>
<dbReference type="OrthoDB" id="6512244at2759"/>
<dbReference type="AlphaFoldDB" id="A0A443RTS0"/>
<accession>A0A443RTS0</accession>
<evidence type="ECO:0000313" key="2">
    <source>
        <dbReference type="EMBL" id="RWS18712.1"/>
    </source>
</evidence>
<sequence>MAISQLKVKGNKKIIQTNIMAATNKVITLKDIHNLNSKLKAKTTGVTDLQALVTEIRKIQGATIEIAVSDDNELLGVHFQDQRMKQMFEHYPELVIYDATYKLNNLRMPIFLLLVVDGNGESEIISIWFVKSESHFVFTSMANIFKQQNPSYEAIEVFMADKDFADREAVKECFPGKYIGICIFHVLRTFKREITEAKRKITPPQKFAVMDILQKMVYSYDEDKYNEYYESLMSLNLK</sequence>
<reference evidence="2 3" key="1">
    <citation type="journal article" date="2018" name="Gigascience">
        <title>Genomes of trombidid mites reveal novel predicted allergens and laterally-transferred genes associated with secondary metabolism.</title>
        <authorList>
            <person name="Dong X."/>
            <person name="Chaisiri K."/>
            <person name="Xia D."/>
            <person name="Armstrong S.D."/>
            <person name="Fang Y."/>
            <person name="Donnelly M.J."/>
            <person name="Kadowaki T."/>
            <person name="McGarry J.W."/>
            <person name="Darby A.C."/>
            <person name="Makepeace B.L."/>
        </authorList>
    </citation>
    <scope>NUCLEOTIDE SEQUENCE [LARGE SCALE GENOMIC DNA]</scope>
    <source>
        <strain evidence="2">UoL-UT</strain>
    </source>
</reference>
<dbReference type="PANTHER" id="PTHR31569">
    <property type="entry name" value="SWIM-TYPE DOMAIN-CONTAINING PROTEIN"/>
    <property type="match status" value="1"/>
</dbReference>
<feature type="domain" description="ZSWIM1/3 RNaseH-like" evidence="1">
    <location>
        <begin position="58"/>
        <end position="176"/>
    </location>
</feature>
<feature type="non-terminal residue" evidence="2">
    <location>
        <position position="238"/>
    </location>
</feature>
<proteinExistence type="predicted"/>
<dbReference type="EMBL" id="NCKV01035462">
    <property type="protein sequence ID" value="RWS18712.1"/>
    <property type="molecule type" value="Genomic_DNA"/>
</dbReference>
<dbReference type="Proteomes" id="UP000288716">
    <property type="component" value="Unassembled WGS sequence"/>
</dbReference>
<comment type="caution">
    <text evidence="2">The sequence shown here is derived from an EMBL/GenBank/DDBJ whole genome shotgun (WGS) entry which is preliminary data.</text>
</comment>
<evidence type="ECO:0000313" key="3">
    <source>
        <dbReference type="Proteomes" id="UP000288716"/>
    </source>
</evidence>
<evidence type="ECO:0000259" key="1">
    <source>
        <dbReference type="Pfam" id="PF21056"/>
    </source>
</evidence>
<dbReference type="InterPro" id="IPR048324">
    <property type="entry name" value="ZSWIM1-3_RNaseH-like"/>
</dbReference>
<gene>
    <name evidence="2" type="ORF">B4U80_07169</name>
</gene>
<dbReference type="VEuPathDB" id="VectorBase:LDEU013328"/>
<name>A0A443RTS0_9ACAR</name>